<dbReference type="InterPro" id="IPR001763">
    <property type="entry name" value="Rhodanese-like_dom"/>
</dbReference>
<feature type="compositionally biased region" description="Acidic residues" evidence="1">
    <location>
        <begin position="251"/>
        <end position="267"/>
    </location>
</feature>
<evidence type="ECO:0000313" key="4">
    <source>
        <dbReference type="Proteomes" id="UP000639643"/>
    </source>
</evidence>
<dbReference type="InterPro" id="IPR011050">
    <property type="entry name" value="Pectin_lyase_fold/virulence"/>
</dbReference>
<organism evidence="3 4">
    <name type="scientific">Colletotrichum musicola</name>
    <dbReference type="NCBI Taxonomy" id="2175873"/>
    <lineage>
        <taxon>Eukaryota</taxon>
        <taxon>Fungi</taxon>
        <taxon>Dikarya</taxon>
        <taxon>Ascomycota</taxon>
        <taxon>Pezizomycotina</taxon>
        <taxon>Sordariomycetes</taxon>
        <taxon>Hypocreomycetidae</taxon>
        <taxon>Glomerellales</taxon>
        <taxon>Glomerellaceae</taxon>
        <taxon>Colletotrichum</taxon>
        <taxon>Colletotrichum orchidearum species complex</taxon>
    </lineage>
</organism>
<dbReference type="SUPFAM" id="SSF51126">
    <property type="entry name" value="Pectin lyase-like"/>
    <property type="match status" value="1"/>
</dbReference>
<accession>A0A8H6NUY7</accession>
<feature type="region of interest" description="Disordered" evidence="1">
    <location>
        <begin position="796"/>
        <end position="938"/>
    </location>
</feature>
<feature type="compositionally biased region" description="Low complexity" evidence="1">
    <location>
        <begin position="888"/>
        <end position="918"/>
    </location>
</feature>
<gene>
    <name evidence="3" type="ORF">CMUS01_02515</name>
</gene>
<evidence type="ECO:0000313" key="3">
    <source>
        <dbReference type="EMBL" id="KAF6843019.1"/>
    </source>
</evidence>
<feature type="compositionally biased region" description="Basic and acidic residues" evidence="1">
    <location>
        <begin position="925"/>
        <end position="934"/>
    </location>
</feature>
<dbReference type="AlphaFoldDB" id="A0A8H6NUY7"/>
<evidence type="ECO:0000256" key="1">
    <source>
        <dbReference type="SAM" id="MobiDB-lite"/>
    </source>
</evidence>
<dbReference type="Gene3D" id="2.160.20.10">
    <property type="entry name" value="Single-stranded right-handed beta-helix, Pectin lyase-like"/>
    <property type="match status" value="1"/>
</dbReference>
<dbReference type="PROSITE" id="PS50206">
    <property type="entry name" value="RHODANESE_3"/>
    <property type="match status" value="1"/>
</dbReference>
<reference evidence="3" key="1">
    <citation type="journal article" date="2020" name="Phytopathology">
        <title>Genome Sequence Resources of Colletotrichum truncatum, C. plurivorum, C. musicola, and C. sojae: Four Species Pathogenic to Soybean (Glycine max).</title>
        <authorList>
            <person name="Rogerio F."/>
            <person name="Boufleur T.R."/>
            <person name="Ciampi-Guillardi M."/>
            <person name="Sukno S.A."/>
            <person name="Thon M.R."/>
            <person name="Massola Junior N.S."/>
            <person name="Baroncelli R."/>
        </authorList>
    </citation>
    <scope>NUCLEOTIDE SEQUENCE</scope>
    <source>
        <strain evidence="3">LFN0074</strain>
    </source>
</reference>
<dbReference type="CDD" id="cd09917">
    <property type="entry name" value="F-box_SF"/>
    <property type="match status" value="1"/>
</dbReference>
<dbReference type="EMBL" id="WIGM01000053">
    <property type="protein sequence ID" value="KAF6843019.1"/>
    <property type="molecule type" value="Genomic_DNA"/>
</dbReference>
<feature type="domain" description="Rhodanese" evidence="2">
    <location>
        <begin position="642"/>
        <end position="682"/>
    </location>
</feature>
<dbReference type="OrthoDB" id="5280464at2759"/>
<sequence length="1004" mass="111090">MAGLLSCPAEVIVRILSHCHGFPDVLALVSTCKQLHSLWENAAPAVIRTVAQRGILAFDDALMAANIGPIADLSATSRRFTISELAQVMSMQHLVRCLEHMFFYSEVQNGISQWTALLQPRPPQLIVRGGEGDDQTALDRAVEKWKESFRRSTYRLFLVGAALAHAYNEPFLRLSEDKHGHFEEPPTRESLQRDQECLEKISTAYDYKTNDEKEAAIFEPLSSWLVGVAKDEACRRAFVPYWKRPAFLADMPEEEDEEKEEDDDEMSDTLSDPDVFAVWEVMRMVVAHELTRVRFTRRVEPPSEQMEWLAALRPEQTRKVSVVMFGHFQLDEITMPARLEDADGILLTADRVTPLDKQSSSDGGGGLPQTCSWHIAQRLLMAPLPLGHSSRFPGLTLQHQFFTYSLRVRWNRRFKDLDAEWANSPYQEFLAQGHAFTEGDYGDENYGSWDPAPSSKTKTPYLVIKVENTGQAGTVELQDLKFTVRGKTVGAIILQWNMRESSQGSAAMWDVHIRVGGAAGSDLQVSDCPKLTGSVNPKLHCRFDAGTPDATIFNDLDINAQTQIDIYVAQGVLIESTNPVWIYGTASEHCVLYQFQTVDAANIFMGIIQTESPYFQDTPRAPAPFGNAPALYKSSDPNFDICQPGERKCAVSWAIRLLNSHNIYIYGAGLYSWFDNYAQACVNTEDCQKRIMSIETSSDIWIYSLITKASIEMISPVGGVAVLGKDNNINYCDVVMAWLGSASGGQSRGVIYRSPNCKPLCITFTIPIVNIQVKFGLCPPDLKSFPPPIPNVAIIPVPLGGKPGPTTPGNKPSEEQEQEEDDEDNKAPVCPYTAQYADPDEFYDTSLNNINPFDPDNYDPDTDGYPRKDCGGGGGGGSGGSDPGTGAGTPKTPKTTKTTTTTAPPTPPRTTSETKPTPTSNPVPKPRDPPKPDALDTFCDWANGRTVCNNQEAVEPEGGLGGLERCPYCSSTHTVYDLDQTMLHLRKACHRSYGHERSEESASY</sequence>
<protein>
    <submittedName>
        <fullName evidence="3">LysM domain-containing protein</fullName>
    </submittedName>
</protein>
<keyword evidence="4" id="KW-1185">Reference proteome</keyword>
<evidence type="ECO:0000259" key="2">
    <source>
        <dbReference type="PROSITE" id="PS50206"/>
    </source>
</evidence>
<feature type="region of interest" description="Disordered" evidence="1">
    <location>
        <begin position="250"/>
        <end position="270"/>
    </location>
</feature>
<comment type="caution">
    <text evidence="3">The sequence shown here is derived from an EMBL/GenBank/DDBJ whole genome shotgun (WGS) entry which is preliminary data.</text>
</comment>
<dbReference type="Proteomes" id="UP000639643">
    <property type="component" value="Unassembled WGS sequence"/>
</dbReference>
<proteinExistence type="predicted"/>
<feature type="compositionally biased region" description="Gly residues" evidence="1">
    <location>
        <begin position="871"/>
        <end position="887"/>
    </location>
</feature>
<name>A0A8H6NUY7_9PEZI</name>
<dbReference type="InterPro" id="IPR012334">
    <property type="entry name" value="Pectin_lyas_fold"/>
</dbReference>
<feature type="compositionally biased region" description="Acidic residues" evidence="1">
    <location>
        <begin position="815"/>
        <end position="824"/>
    </location>
</feature>